<dbReference type="AlphaFoldDB" id="A0A067RKR1"/>
<evidence type="ECO:0000313" key="2">
    <source>
        <dbReference type="Proteomes" id="UP000027135"/>
    </source>
</evidence>
<evidence type="ECO:0000313" key="1">
    <source>
        <dbReference type="EMBL" id="KDR20094.1"/>
    </source>
</evidence>
<gene>
    <name evidence="1" type="ORF">L798_05557</name>
</gene>
<proteinExistence type="predicted"/>
<dbReference type="Proteomes" id="UP000027135">
    <property type="component" value="Unassembled WGS sequence"/>
</dbReference>
<keyword evidence="2" id="KW-1185">Reference proteome</keyword>
<protein>
    <submittedName>
        <fullName evidence="1">Uncharacterized protein</fullName>
    </submittedName>
</protein>
<dbReference type="InParanoid" id="A0A067RKR1"/>
<reference evidence="1 2" key="1">
    <citation type="journal article" date="2014" name="Nat. Commun.">
        <title>Molecular traces of alternative social organization in a termite genome.</title>
        <authorList>
            <person name="Terrapon N."/>
            <person name="Li C."/>
            <person name="Robertson H.M."/>
            <person name="Ji L."/>
            <person name="Meng X."/>
            <person name="Booth W."/>
            <person name="Chen Z."/>
            <person name="Childers C.P."/>
            <person name="Glastad K.M."/>
            <person name="Gokhale K."/>
            <person name="Gowin J."/>
            <person name="Gronenberg W."/>
            <person name="Hermansen R.A."/>
            <person name="Hu H."/>
            <person name="Hunt B.G."/>
            <person name="Huylmans A.K."/>
            <person name="Khalil S.M."/>
            <person name="Mitchell R.D."/>
            <person name="Munoz-Torres M.C."/>
            <person name="Mustard J.A."/>
            <person name="Pan H."/>
            <person name="Reese J.T."/>
            <person name="Scharf M.E."/>
            <person name="Sun F."/>
            <person name="Vogel H."/>
            <person name="Xiao J."/>
            <person name="Yang W."/>
            <person name="Yang Z."/>
            <person name="Yang Z."/>
            <person name="Zhou J."/>
            <person name="Zhu J."/>
            <person name="Brent C.S."/>
            <person name="Elsik C.G."/>
            <person name="Goodisman M.A."/>
            <person name="Liberles D.A."/>
            <person name="Roe R.M."/>
            <person name="Vargo E.L."/>
            <person name="Vilcinskas A."/>
            <person name="Wang J."/>
            <person name="Bornberg-Bauer E."/>
            <person name="Korb J."/>
            <person name="Zhang G."/>
            <person name="Liebig J."/>
        </authorList>
    </citation>
    <scope>NUCLEOTIDE SEQUENCE [LARGE SCALE GENOMIC DNA]</scope>
    <source>
        <tissue evidence="1">Whole organism</tissue>
    </source>
</reference>
<dbReference type="EMBL" id="KK852619">
    <property type="protein sequence ID" value="KDR20094.1"/>
    <property type="molecule type" value="Genomic_DNA"/>
</dbReference>
<name>A0A067RKR1_ZOONE</name>
<accession>A0A067RKR1</accession>
<sequence length="117" mass="12819">MPELRHGHIKVYLYGDSGPPSGPMMSCHLSHYSIGLLGRGIGLSQGLYLYIGQHNTEKRGQTSMARVGFKPTVPGTKRHKAHASERAATADPVFCIVHKDKAKFGQKFIDKVGLDMT</sequence>
<organism evidence="1 2">
    <name type="scientific">Zootermopsis nevadensis</name>
    <name type="common">Dampwood termite</name>
    <dbReference type="NCBI Taxonomy" id="136037"/>
    <lineage>
        <taxon>Eukaryota</taxon>
        <taxon>Metazoa</taxon>
        <taxon>Ecdysozoa</taxon>
        <taxon>Arthropoda</taxon>
        <taxon>Hexapoda</taxon>
        <taxon>Insecta</taxon>
        <taxon>Pterygota</taxon>
        <taxon>Neoptera</taxon>
        <taxon>Polyneoptera</taxon>
        <taxon>Dictyoptera</taxon>
        <taxon>Blattodea</taxon>
        <taxon>Blattoidea</taxon>
        <taxon>Termitoidae</taxon>
        <taxon>Termopsidae</taxon>
        <taxon>Zootermopsis</taxon>
    </lineage>
</organism>